<organism evidence="1 2">
    <name type="scientific">Leptospira kobayashii</name>
    <dbReference type="NCBI Taxonomy" id="1917830"/>
    <lineage>
        <taxon>Bacteria</taxon>
        <taxon>Pseudomonadati</taxon>
        <taxon>Spirochaetota</taxon>
        <taxon>Spirochaetia</taxon>
        <taxon>Leptospirales</taxon>
        <taxon>Leptospiraceae</taxon>
        <taxon>Leptospira</taxon>
    </lineage>
</organism>
<dbReference type="RefSeq" id="WP_109020078.1">
    <property type="nucleotide sequence ID" value="NZ_AP025028.1"/>
</dbReference>
<evidence type="ECO:0000313" key="2">
    <source>
        <dbReference type="Proteomes" id="UP000245263"/>
    </source>
</evidence>
<dbReference type="EMBL" id="AP025028">
    <property type="protein sequence ID" value="BDA77635.1"/>
    <property type="molecule type" value="Genomic_DNA"/>
</dbReference>
<accession>A0ABM7UGA4</accession>
<evidence type="ECO:0000313" key="1">
    <source>
        <dbReference type="EMBL" id="BDA77635.1"/>
    </source>
</evidence>
<proteinExistence type="predicted"/>
<protein>
    <submittedName>
        <fullName evidence="1">Uncharacterized protein</fullName>
    </submittedName>
</protein>
<dbReference type="Proteomes" id="UP000245263">
    <property type="component" value="Chromosome 1"/>
</dbReference>
<keyword evidence="2" id="KW-1185">Reference proteome</keyword>
<name>A0ABM7UGA4_9LEPT</name>
<sequence>MNETDMLTHILEIFWIEKLRFTQYTINKIAKIPDSEYEFSSADRPKSIAWAVEQMVAFDRNFAFYLPLSLRFGALFSFPPYKELDVEKDVEDIRDKFTPPAFPLHFLDISIDSAKLLNITNVNVSKEKLVKDWRLTLIRIEERLAGLSEKEAFKKRYASLSGIHTLPGAINNSTEFCHFLWNKHAAPFLES</sequence>
<reference evidence="1 2" key="1">
    <citation type="submission" date="2021-08" db="EMBL/GenBank/DDBJ databases">
        <title>Complete genome sequence of Leptospira kobayashii strain E30.</title>
        <authorList>
            <person name="Nakao R."/>
            <person name="Nakamura S."/>
            <person name="Masuzawa T."/>
            <person name="Koizumi N."/>
        </authorList>
    </citation>
    <scope>NUCLEOTIDE SEQUENCE [LARGE SCALE GENOMIC DNA]</scope>
    <source>
        <strain evidence="1 2">E30</strain>
    </source>
</reference>
<gene>
    <name evidence="1" type="ORF">LPTSP3_g05650</name>
</gene>